<comment type="similarity">
    <text evidence="1">Belongs to the GerABKA family.</text>
</comment>
<gene>
    <name evidence="4" type="ORF">SAMN05443529_11664</name>
</gene>
<organism evidence="4 5">
    <name type="scientific">Desulfosporosinus hippei DSM 8344</name>
    <dbReference type="NCBI Taxonomy" id="1121419"/>
    <lineage>
        <taxon>Bacteria</taxon>
        <taxon>Bacillati</taxon>
        <taxon>Bacillota</taxon>
        <taxon>Clostridia</taxon>
        <taxon>Eubacteriales</taxon>
        <taxon>Desulfitobacteriaceae</taxon>
        <taxon>Desulfosporosinus</taxon>
    </lineage>
</organism>
<dbReference type="InterPro" id="IPR004995">
    <property type="entry name" value="Spore_Ger"/>
</dbReference>
<evidence type="ECO:0000313" key="4">
    <source>
        <dbReference type="EMBL" id="SDH65364.1"/>
    </source>
</evidence>
<keyword evidence="3" id="KW-0812">Transmembrane</keyword>
<dbReference type="GO" id="GO:0016020">
    <property type="term" value="C:membrane"/>
    <property type="evidence" value="ECO:0007669"/>
    <property type="project" value="InterPro"/>
</dbReference>
<keyword evidence="2 3" id="KW-0472">Membrane</keyword>
<dbReference type="EMBL" id="FNCP01000016">
    <property type="protein sequence ID" value="SDH65364.1"/>
    <property type="molecule type" value="Genomic_DNA"/>
</dbReference>
<dbReference type="STRING" id="1121419.SAMN05443529_11664"/>
<sequence>MFSFFRKKEEKKLTNSVDANIKLFKDIFTNDDTLIVRKFQNKYLKAAACCVIYIDGMVNTEVINENIIQPILGGNLKEEISDGNLLEELQYKVIASGDVKEAANIHDLVGSAINGDTVLLVEGYKQALIVSTKGWQTRPIDEPLAERAVRGPREGFVESLIINLSLIRRKIKNPDLKFQFKELGSSTKTKICLCYLEGVAPEKVLQELIHRLDKIEIDGIMDSGYIQELIKDSPLSPLETVASTERPDNVAGKLLEGRIAIVVDGSPFVLTLPFLFVEYFHADEDYYNDSLFTTVSRTLRMIGTFAAIFLPAIYVSLTTFHQEMIPTPLLLSITAARQGTPFPTIVEAVIMGFLFEILRETGTRMPAPIGQTVVIVGALILGGAAIEARFISAPMVIVSGLTGITALLTVKFKSFPIILRLLLLFLAFLMGFYGIIFGLIGLVIYFMQMRSYGVPYLLGTTAFDENNIKDTVTRTPWHQVHFHPRLPVVENHDSDHRK</sequence>
<feature type="transmembrane region" description="Helical" evidence="3">
    <location>
        <begin position="301"/>
        <end position="320"/>
    </location>
</feature>
<dbReference type="OrthoDB" id="1726708at2"/>
<keyword evidence="5" id="KW-1185">Reference proteome</keyword>
<dbReference type="PANTHER" id="PTHR22550:SF5">
    <property type="entry name" value="LEUCINE ZIPPER PROTEIN 4"/>
    <property type="match status" value="1"/>
</dbReference>
<dbReference type="PANTHER" id="PTHR22550">
    <property type="entry name" value="SPORE GERMINATION PROTEIN"/>
    <property type="match status" value="1"/>
</dbReference>
<keyword evidence="3" id="KW-1133">Transmembrane helix</keyword>
<dbReference type="RefSeq" id="WP_092334250.1">
    <property type="nucleotide sequence ID" value="NZ_FNCP01000016.1"/>
</dbReference>
<feature type="transmembrane region" description="Helical" evidence="3">
    <location>
        <begin position="391"/>
        <end position="410"/>
    </location>
</feature>
<dbReference type="Proteomes" id="UP000198656">
    <property type="component" value="Unassembled WGS sequence"/>
</dbReference>
<dbReference type="PIRSF" id="PIRSF005690">
    <property type="entry name" value="GerBA"/>
    <property type="match status" value="1"/>
</dbReference>
<protein>
    <submittedName>
        <fullName evidence="4">Spore germination protein KA</fullName>
    </submittedName>
</protein>
<evidence type="ECO:0000313" key="5">
    <source>
        <dbReference type="Proteomes" id="UP000198656"/>
    </source>
</evidence>
<evidence type="ECO:0000256" key="1">
    <source>
        <dbReference type="ARBA" id="ARBA00005278"/>
    </source>
</evidence>
<feature type="transmembrane region" description="Helical" evidence="3">
    <location>
        <begin position="422"/>
        <end position="447"/>
    </location>
</feature>
<feature type="transmembrane region" description="Helical" evidence="3">
    <location>
        <begin position="365"/>
        <end position="385"/>
    </location>
</feature>
<dbReference type="GO" id="GO:0009847">
    <property type="term" value="P:spore germination"/>
    <property type="evidence" value="ECO:0007669"/>
    <property type="project" value="InterPro"/>
</dbReference>
<accession>A0A1G8E682</accession>
<evidence type="ECO:0000256" key="2">
    <source>
        <dbReference type="ARBA" id="ARBA00023136"/>
    </source>
</evidence>
<dbReference type="Pfam" id="PF03323">
    <property type="entry name" value="GerA"/>
    <property type="match status" value="1"/>
</dbReference>
<dbReference type="InterPro" id="IPR050768">
    <property type="entry name" value="UPF0353/GerABKA_families"/>
</dbReference>
<dbReference type="AlphaFoldDB" id="A0A1G8E682"/>
<name>A0A1G8E682_9FIRM</name>
<reference evidence="5" key="1">
    <citation type="submission" date="2016-10" db="EMBL/GenBank/DDBJ databases">
        <authorList>
            <person name="Varghese N."/>
            <person name="Submissions S."/>
        </authorList>
    </citation>
    <scope>NUCLEOTIDE SEQUENCE [LARGE SCALE GENOMIC DNA]</scope>
    <source>
        <strain evidence="5">DSM 8344</strain>
    </source>
</reference>
<evidence type="ECO:0000256" key="3">
    <source>
        <dbReference type="SAM" id="Phobius"/>
    </source>
</evidence>
<proteinExistence type="inferred from homology"/>